<dbReference type="STRING" id="121224.E0VFP3"/>
<reference evidence="3" key="3">
    <citation type="submission" date="2020-05" db="UniProtKB">
        <authorList>
            <consortium name="EnsemblMetazoa"/>
        </authorList>
    </citation>
    <scope>IDENTIFICATION</scope>
    <source>
        <strain evidence="3">USDA</strain>
    </source>
</reference>
<reference evidence="2" key="2">
    <citation type="submission" date="2007-04" db="EMBL/GenBank/DDBJ databases">
        <title>The genome of the human body louse.</title>
        <authorList>
            <consortium name="The Human Body Louse Genome Consortium"/>
            <person name="Kirkness E."/>
            <person name="Walenz B."/>
            <person name="Hass B."/>
            <person name="Bruggner R."/>
            <person name="Strausberg R."/>
        </authorList>
    </citation>
    <scope>NUCLEOTIDE SEQUENCE</scope>
    <source>
        <strain>USDA</strain>
    </source>
</reference>
<dbReference type="InterPro" id="IPR011992">
    <property type="entry name" value="EF-hand-dom_pair"/>
</dbReference>
<feature type="domain" description="EF-hand" evidence="1">
    <location>
        <begin position="96"/>
        <end position="131"/>
    </location>
</feature>
<dbReference type="CTD" id="8236591"/>
<dbReference type="EMBL" id="AAZO01001915">
    <property type="status" value="NOT_ANNOTATED_CDS"/>
    <property type="molecule type" value="Genomic_DNA"/>
</dbReference>
<dbReference type="OrthoDB" id="10260307at2759"/>
<dbReference type="eggNOG" id="KOG0027">
    <property type="taxonomic scope" value="Eukaryota"/>
</dbReference>
<dbReference type="OMA" id="MTKEGEP"/>
<dbReference type="SMART" id="SM00054">
    <property type="entry name" value="EFh"/>
    <property type="match status" value="2"/>
</dbReference>
<dbReference type="PROSITE" id="PS50222">
    <property type="entry name" value="EF_HAND_2"/>
    <property type="match status" value="2"/>
</dbReference>
<dbReference type="FunFam" id="1.10.238.10:FF:000001">
    <property type="entry name" value="Calmodulin 1"/>
    <property type="match status" value="1"/>
</dbReference>
<evidence type="ECO:0000259" key="1">
    <source>
        <dbReference type="PROSITE" id="PS50222"/>
    </source>
</evidence>
<dbReference type="VEuPathDB" id="VectorBase:PHUM163910"/>
<evidence type="ECO:0000313" key="3">
    <source>
        <dbReference type="EnsemblMetazoa" id="PHUM163910-PA"/>
    </source>
</evidence>
<gene>
    <name evidence="3" type="primary">8236591</name>
    <name evidence="2" type="ORF">Phum_PHUM163910</name>
</gene>
<dbReference type="EMBL" id="DS235123">
    <property type="protein sequence ID" value="EEB12199.1"/>
    <property type="molecule type" value="Genomic_DNA"/>
</dbReference>
<evidence type="ECO:0000313" key="2">
    <source>
        <dbReference type="EMBL" id="EEB12199.1"/>
    </source>
</evidence>
<dbReference type="PANTHER" id="PTHR46763">
    <property type="entry name" value="DYNEIN REGULATORY COMPLEX PROTEIN 8"/>
    <property type="match status" value="1"/>
</dbReference>
<dbReference type="FunCoup" id="E0VFP3">
    <property type="interactions" value="100"/>
</dbReference>
<dbReference type="KEGG" id="phu:Phum_PHUM163910"/>
<dbReference type="GeneID" id="8236591"/>
<dbReference type="InParanoid" id="E0VFP3"/>
<organism>
    <name type="scientific">Pediculus humanus subsp. corporis</name>
    <name type="common">Body louse</name>
    <dbReference type="NCBI Taxonomy" id="121224"/>
    <lineage>
        <taxon>Eukaryota</taxon>
        <taxon>Metazoa</taxon>
        <taxon>Ecdysozoa</taxon>
        <taxon>Arthropoda</taxon>
        <taxon>Hexapoda</taxon>
        <taxon>Insecta</taxon>
        <taxon>Pterygota</taxon>
        <taxon>Neoptera</taxon>
        <taxon>Paraneoptera</taxon>
        <taxon>Psocodea</taxon>
        <taxon>Troctomorpha</taxon>
        <taxon>Phthiraptera</taxon>
        <taxon>Anoplura</taxon>
        <taxon>Pediculidae</taxon>
        <taxon>Pediculus</taxon>
    </lineage>
</organism>
<dbReference type="SUPFAM" id="SSF47473">
    <property type="entry name" value="EF-hand"/>
    <property type="match status" value="1"/>
</dbReference>
<dbReference type="HOGENOM" id="CLU_061288_19_2_1"/>
<dbReference type="PANTHER" id="PTHR46763:SF1">
    <property type="entry name" value="DYNEIN REGULATORY COMPLEX PROTEIN 8"/>
    <property type="match status" value="1"/>
</dbReference>
<sequence>MDPTSSNLGHSTTADLGSELEKRITEAFEIFDHGGNQTVDVREIGTILRSMGCCPTEEELQEILVTVEDHETSSVRLTTFLPVVTKIITERKLQPASPEELLKAFHTIDKDRKGYITKEYLTELITKEIQIQEGFTMNTT</sequence>
<keyword evidence="4" id="KW-1185">Reference proteome</keyword>
<feature type="domain" description="EF-hand" evidence="1">
    <location>
        <begin position="19"/>
        <end position="54"/>
    </location>
</feature>
<proteinExistence type="predicted"/>
<dbReference type="RefSeq" id="XP_002424937.1">
    <property type="nucleotide sequence ID" value="XM_002424892.1"/>
</dbReference>
<dbReference type="Gene3D" id="1.10.238.10">
    <property type="entry name" value="EF-hand"/>
    <property type="match status" value="2"/>
</dbReference>
<protein>
    <submittedName>
        <fullName evidence="2 3">Calmodulin, putative</fullName>
    </submittedName>
</protein>
<dbReference type="GO" id="GO:0005509">
    <property type="term" value="F:calcium ion binding"/>
    <property type="evidence" value="ECO:0007669"/>
    <property type="project" value="InterPro"/>
</dbReference>
<accession>E0VFP3</accession>
<reference evidence="2" key="1">
    <citation type="submission" date="2007-04" db="EMBL/GenBank/DDBJ databases">
        <title>Annotation of Pediculus humanus corporis strain USDA.</title>
        <authorList>
            <person name="Kirkness E."/>
            <person name="Hannick L."/>
            <person name="Hass B."/>
            <person name="Bruggner R."/>
            <person name="Lawson D."/>
            <person name="Bidwell S."/>
            <person name="Joardar V."/>
            <person name="Caler E."/>
            <person name="Walenz B."/>
            <person name="Inman J."/>
            <person name="Schobel S."/>
            <person name="Galinsky K."/>
            <person name="Amedeo P."/>
            <person name="Strausberg R."/>
        </authorList>
    </citation>
    <scope>NUCLEOTIDE SEQUENCE</scope>
    <source>
        <strain>USDA</strain>
    </source>
</reference>
<dbReference type="EnsemblMetazoa" id="PHUM163910-RA">
    <property type="protein sequence ID" value="PHUM163910-PA"/>
    <property type="gene ID" value="PHUM163910"/>
</dbReference>
<dbReference type="InterPro" id="IPR002048">
    <property type="entry name" value="EF_hand_dom"/>
</dbReference>
<dbReference type="AlphaFoldDB" id="E0VFP3"/>
<name>E0VFP3_PEDHC</name>
<dbReference type="Proteomes" id="UP000009046">
    <property type="component" value="Unassembled WGS sequence"/>
</dbReference>
<evidence type="ECO:0000313" key="4">
    <source>
        <dbReference type="Proteomes" id="UP000009046"/>
    </source>
</evidence>